<dbReference type="PROSITE" id="PS50179">
    <property type="entry name" value="VHS"/>
    <property type="match status" value="1"/>
</dbReference>
<protein>
    <submittedName>
        <fullName evidence="9">VHS-domain-containing protein</fullName>
    </submittedName>
</protein>
<reference evidence="9" key="1">
    <citation type="submission" date="2023-03" db="EMBL/GenBank/DDBJ databases">
        <title>Massive genome expansion in bonnet fungi (Mycena s.s.) driven by repeated elements and novel gene families across ecological guilds.</title>
        <authorList>
            <consortium name="Lawrence Berkeley National Laboratory"/>
            <person name="Harder C.B."/>
            <person name="Miyauchi S."/>
            <person name="Viragh M."/>
            <person name="Kuo A."/>
            <person name="Thoen E."/>
            <person name="Andreopoulos B."/>
            <person name="Lu D."/>
            <person name="Skrede I."/>
            <person name="Drula E."/>
            <person name="Henrissat B."/>
            <person name="Morin E."/>
            <person name="Kohler A."/>
            <person name="Barry K."/>
            <person name="LaButti K."/>
            <person name="Morin E."/>
            <person name="Salamov A."/>
            <person name="Lipzen A."/>
            <person name="Mereny Z."/>
            <person name="Hegedus B."/>
            <person name="Baldrian P."/>
            <person name="Stursova M."/>
            <person name="Weitz H."/>
            <person name="Taylor A."/>
            <person name="Grigoriev I.V."/>
            <person name="Nagy L.G."/>
            <person name="Martin F."/>
            <person name="Kauserud H."/>
        </authorList>
    </citation>
    <scope>NUCLEOTIDE SEQUENCE</scope>
    <source>
        <strain evidence="9">CBHHK200</strain>
    </source>
</reference>
<dbReference type="Pfam" id="PF03127">
    <property type="entry name" value="GAT"/>
    <property type="match status" value="1"/>
</dbReference>
<dbReference type="EMBL" id="JARJCM010000020">
    <property type="protein sequence ID" value="KAJ7040809.1"/>
    <property type="molecule type" value="Genomic_DNA"/>
</dbReference>
<dbReference type="Gene3D" id="1.20.58.160">
    <property type="match status" value="1"/>
</dbReference>
<dbReference type="PROSITE" id="PS50909">
    <property type="entry name" value="GAT"/>
    <property type="match status" value="1"/>
</dbReference>
<dbReference type="SUPFAM" id="SSF89009">
    <property type="entry name" value="GAT-like domain"/>
    <property type="match status" value="1"/>
</dbReference>
<dbReference type="InterPro" id="IPR052653">
    <property type="entry name" value="ARF-binding"/>
</dbReference>
<feature type="region of interest" description="Disordered" evidence="6">
    <location>
        <begin position="367"/>
        <end position="438"/>
    </location>
</feature>
<keyword evidence="4" id="KW-0333">Golgi apparatus</keyword>
<dbReference type="AlphaFoldDB" id="A0AAD6XD19"/>
<gene>
    <name evidence="9" type="ORF">C8F04DRAFT_1082223</name>
</gene>
<evidence type="ECO:0000259" key="7">
    <source>
        <dbReference type="PROSITE" id="PS50179"/>
    </source>
</evidence>
<comment type="caution">
    <text evidence="9">The sequence shown here is derived from an EMBL/GenBank/DDBJ whole genome shotgun (WGS) entry which is preliminary data.</text>
</comment>
<dbReference type="InterPro" id="IPR004152">
    <property type="entry name" value="GAT_dom"/>
</dbReference>
<accession>A0AAD6XD19</accession>
<dbReference type="GO" id="GO:0005802">
    <property type="term" value="C:trans-Golgi network"/>
    <property type="evidence" value="ECO:0007669"/>
    <property type="project" value="TreeGrafter"/>
</dbReference>
<feature type="compositionally biased region" description="Low complexity" evidence="6">
    <location>
        <begin position="476"/>
        <end position="495"/>
    </location>
</feature>
<evidence type="ECO:0000259" key="8">
    <source>
        <dbReference type="PROSITE" id="PS50909"/>
    </source>
</evidence>
<dbReference type="GO" id="GO:0043328">
    <property type="term" value="P:protein transport to vacuole involved in ubiquitin-dependent protein catabolic process via the multivesicular body sorting pathway"/>
    <property type="evidence" value="ECO:0007669"/>
    <property type="project" value="TreeGrafter"/>
</dbReference>
<dbReference type="InterPro" id="IPR038425">
    <property type="entry name" value="GAT_sf"/>
</dbReference>
<proteinExistence type="predicted"/>
<evidence type="ECO:0000256" key="6">
    <source>
        <dbReference type="SAM" id="MobiDB-lite"/>
    </source>
</evidence>
<name>A0AAD6XD19_9AGAR</name>
<keyword evidence="2" id="KW-0813">Transport</keyword>
<dbReference type="GO" id="GO:0005829">
    <property type="term" value="C:cytosol"/>
    <property type="evidence" value="ECO:0007669"/>
    <property type="project" value="GOC"/>
</dbReference>
<dbReference type="Pfam" id="PF00790">
    <property type="entry name" value="VHS"/>
    <property type="match status" value="1"/>
</dbReference>
<feature type="region of interest" description="Disordered" evidence="6">
    <location>
        <begin position="465"/>
        <end position="507"/>
    </location>
</feature>
<dbReference type="FunFam" id="1.25.40.90:FF:000008">
    <property type="entry name" value="VHS domain protein"/>
    <property type="match status" value="1"/>
</dbReference>
<evidence type="ECO:0000256" key="2">
    <source>
        <dbReference type="ARBA" id="ARBA00022448"/>
    </source>
</evidence>
<sequence length="507" mass="54332">MLSPSWVTTTPIELLVTRACDPSLHEPNYALHLEVAEYINDKKANNPRDAAMLIARLACNRNAHVALLALALLDTLVQNCGYPFHLQISTKEFLNELVRRFPDRPPPFPGPVMSRILETIQGWKDSICVESRWREDLSNIIDMHRLLMHKGYRFRHVPRAAATASSSATAVAANLKSAAELEAEDREAQSAKLQELIRRGTPKDLLVAQEIMKSLAGADPGNQVDYRTQAMSELERLESKVVLLGEMLDNANMAGGERSVTGDVYEQVATILTASRPKIQKWISDAEAGEDDSESLDTLLQMNDQINTVLGRYDAFRRGDYAAAANPLPAQFDAPAASASLIDFDDPTPTTAPTTAANELDALFGAFGGGPQASAPTASPPLVNPATRPPLHAQAQSPPIPHPQVQQTQAQLGGSIMLPGTPTPPGGVGAPRQQVQAPPGYFATQPLQQAQPPYFNGAAAQLAQPQPYFNGNGAVQPPQAAPQQQAAPAPAPAAAGKDPFADLAGLF</sequence>
<dbReference type="GO" id="GO:0035091">
    <property type="term" value="F:phosphatidylinositol binding"/>
    <property type="evidence" value="ECO:0007669"/>
    <property type="project" value="InterPro"/>
</dbReference>
<organism evidence="9 10">
    <name type="scientific">Mycena alexandri</name>
    <dbReference type="NCBI Taxonomy" id="1745969"/>
    <lineage>
        <taxon>Eukaryota</taxon>
        <taxon>Fungi</taxon>
        <taxon>Dikarya</taxon>
        <taxon>Basidiomycota</taxon>
        <taxon>Agaricomycotina</taxon>
        <taxon>Agaricomycetes</taxon>
        <taxon>Agaricomycetidae</taxon>
        <taxon>Agaricales</taxon>
        <taxon>Marasmiineae</taxon>
        <taxon>Mycenaceae</taxon>
        <taxon>Mycena</taxon>
    </lineage>
</organism>
<dbReference type="GO" id="GO:0006895">
    <property type="term" value="P:Golgi to endosome transport"/>
    <property type="evidence" value="ECO:0007669"/>
    <property type="project" value="TreeGrafter"/>
</dbReference>
<comment type="subcellular location">
    <subcellularLocation>
        <location evidence="1">Golgi apparatus</location>
        <location evidence="1">trans-Golgi network</location>
    </subcellularLocation>
</comment>
<feature type="domain" description="GAT" evidence="8">
    <location>
        <begin position="186"/>
        <end position="318"/>
    </location>
</feature>
<comment type="function">
    <text evidence="5">May play a role in the regulation of membrane traffic through the trans-Golgi network.</text>
</comment>
<dbReference type="SMART" id="SM00288">
    <property type="entry name" value="VHS"/>
    <property type="match status" value="1"/>
</dbReference>
<dbReference type="GO" id="GO:0006896">
    <property type="term" value="P:Golgi to vacuole transport"/>
    <property type="evidence" value="ECO:0007669"/>
    <property type="project" value="UniProtKB-ARBA"/>
</dbReference>
<dbReference type="Proteomes" id="UP001218188">
    <property type="component" value="Unassembled WGS sequence"/>
</dbReference>
<evidence type="ECO:0000313" key="10">
    <source>
        <dbReference type="Proteomes" id="UP001218188"/>
    </source>
</evidence>
<dbReference type="InterPro" id="IPR002014">
    <property type="entry name" value="VHS_dom"/>
</dbReference>
<evidence type="ECO:0000256" key="1">
    <source>
        <dbReference type="ARBA" id="ARBA00004601"/>
    </source>
</evidence>
<dbReference type="GO" id="GO:0043130">
    <property type="term" value="F:ubiquitin binding"/>
    <property type="evidence" value="ECO:0007669"/>
    <property type="project" value="InterPro"/>
</dbReference>
<evidence type="ECO:0000256" key="4">
    <source>
        <dbReference type="ARBA" id="ARBA00023034"/>
    </source>
</evidence>
<keyword evidence="3" id="KW-0653">Protein transport</keyword>
<evidence type="ECO:0000313" key="9">
    <source>
        <dbReference type="EMBL" id="KAJ7040809.1"/>
    </source>
</evidence>
<dbReference type="CDD" id="cd14235">
    <property type="entry name" value="GAT_GGA_fungi"/>
    <property type="match status" value="1"/>
</dbReference>
<dbReference type="PANTHER" id="PTHR47180">
    <property type="entry name" value="ADP-RIBOSYLATION FACTOR-BINDING PROTEIN GGA1-RELATED"/>
    <property type="match status" value="1"/>
</dbReference>
<dbReference type="Gene3D" id="1.25.40.90">
    <property type="match status" value="1"/>
</dbReference>
<evidence type="ECO:0000256" key="5">
    <source>
        <dbReference type="ARBA" id="ARBA00053552"/>
    </source>
</evidence>
<dbReference type="SUPFAM" id="SSF48464">
    <property type="entry name" value="ENTH/VHS domain"/>
    <property type="match status" value="1"/>
</dbReference>
<dbReference type="InterPro" id="IPR008942">
    <property type="entry name" value="ENTH_VHS"/>
</dbReference>
<evidence type="ECO:0000256" key="3">
    <source>
        <dbReference type="ARBA" id="ARBA00022927"/>
    </source>
</evidence>
<keyword evidence="10" id="KW-1185">Reference proteome</keyword>
<dbReference type="PANTHER" id="PTHR47180:SF1">
    <property type="entry name" value="ADP-RIBOSYLATION FACTOR-BINDING PROTEIN GGA1-RELATED"/>
    <property type="match status" value="1"/>
</dbReference>
<feature type="domain" description="VHS" evidence="7">
    <location>
        <begin position="19"/>
        <end position="155"/>
    </location>
</feature>